<organism evidence="3 4">
    <name type="scientific">Alloscardovia macacae</name>
    <dbReference type="NCBI Taxonomy" id="1160091"/>
    <lineage>
        <taxon>Bacteria</taxon>
        <taxon>Bacillati</taxon>
        <taxon>Actinomycetota</taxon>
        <taxon>Actinomycetes</taxon>
        <taxon>Bifidobacteriales</taxon>
        <taxon>Bifidobacteriaceae</taxon>
        <taxon>Alloscardovia</taxon>
    </lineage>
</organism>
<proteinExistence type="predicted"/>
<dbReference type="RefSeq" id="WP_094727062.1">
    <property type="nucleotide sequence ID" value="NZ_JBHLWS010000001.1"/>
</dbReference>
<dbReference type="InterPro" id="IPR024455">
    <property type="entry name" value="Phage_capsid"/>
</dbReference>
<name>A0A261F1V6_9BIFI</name>
<dbReference type="AlphaFoldDB" id="A0A261F1V6"/>
<reference evidence="3 4" key="1">
    <citation type="journal article" date="2017" name="BMC Genomics">
        <title>Comparative genomic and phylogenomic analyses of the Bifidobacteriaceae family.</title>
        <authorList>
            <person name="Lugli G.A."/>
            <person name="Milani C."/>
            <person name="Turroni F."/>
            <person name="Duranti S."/>
            <person name="Mancabelli L."/>
            <person name="Mangifesta M."/>
            <person name="Ferrario C."/>
            <person name="Modesto M."/>
            <person name="Mattarelli P."/>
            <person name="Jiri K."/>
            <person name="van Sinderen D."/>
            <person name="Ventura M."/>
        </authorList>
    </citation>
    <scope>NUCLEOTIDE SEQUENCE [LARGE SCALE GENOMIC DNA]</scope>
    <source>
        <strain evidence="3 4">DSM 24762</strain>
    </source>
</reference>
<dbReference type="Proteomes" id="UP000243657">
    <property type="component" value="Unassembled WGS sequence"/>
</dbReference>
<feature type="domain" description="Phage capsid-like C-terminal" evidence="2">
    <location>
        <begin position="7"/>
        <end position="292"/>
    </location>
</feature>
<evidence type="ECO:0000313" key="4">
    <source>
        <dbReference type="Proteomes" id="UP000243657"/>
    </source>
</evidence>
<evidence type="ECO:0000256" key="1">
    <source>
        <dbReference type="ARBA" id="ARBA00004328"/>
    </source>
</evidence>
<dbReference type="SUPFAM" id="SSF56563">
    <property type="entry name" value="Major capsid protein gp5"/>
    <property type="match status" value="1"/>
</dbReference>
<dbReference type="NCBIfam" id="TIGR01554">
    <property type="entry name" value="major_cap_HK97"/>
    <property type="match status" value="1"/>
</dbReference>
<gene>
    <name evidence="3" type="ORF">ALMA_1399</name>
</gene>
<dbReference type="EMBL" id="MWWT01000009">
    <property type="protein sequence ID" value="OZG53097.1"/>
    <property type="molecule type" value="Genomic_DNA"/>
</dbReference>
<dbReference type="Pfam" id="PF05065">
    <property type="entry name" value="Phage_capsid"/>
    <property type="match status" value="1"/>
</dbReference>
<evidence type="ECO:0000313" key="3">
    <source>
        <dbReference type="EMBL" id="OZG53097.1"/>
    </source>
</evidence>
<protein>
    <submittedName>
        <fullName evidence="3">Head protein</fullName>
    </submittedName>
</protein>
<keyword evidence="4" id="KW-1185">Reference proteome</keyword>
<comment type="caution">
    <text evidence="3">The sequence shown here is derived from an EMBL/GenBank/DDBJ whole genome shotgun (WGS) entry which is preliminary data.</text>
</comment>
<sequence>MALSTPGITLPRSVAAAITTKIKDSSTIAALSPRVPQLFADDTVLVFDGASEAEVVAEGAKKAAYEQSLTSVTAKRVKIQTTTRVTNELKWADEDDQLEIIKRIQEDQAAALGRALDYVVYHAINPKTGAALDAGYKKLSETATQVTAGKDALDNFDNLVSAINETYDVNGLAMAKTFANQLRKLRVAATGGRYFPEIPLSLNTTSVEGITAATSATVSGVRATEPTKVLAFAGDFNLIRWGMVRDLSAEIIEYGDPDGTGVDLKNTGQLAYRTEATLAYTVLDPKAFAVLKSA</sequence>
<accession>A0A261F1V6</accession>
<comment type="subcellular location">
    <subcellularLocation>
        <location evidence="1">Virion</location>
    </subcellularLocation>
</comment>
<evidence type="ECO:0000259" key="2">
    <source>
        <dbReference type="Pfam" id="PF05065"/>
    </source>
</evidence>
<dbReference type="InterPro" id="IPR054612">
    <property type="entry name" value="Phage_capsid-like_C"/>
</dbReference>